<dbReference type="Proteomes" id="UP000019146">
    <property type="component" value="Chromosome 2"/>
</dbReference>
<dbReference type="EMBL" id="CP012747">
    <property type="protein sequence ID" value="ALL68571.1"/>
    <property type="molecule type" value="Genomic_DNA"/>
</dbReference>
<sequence length="136" mass="15311">MLLPLPRTTVQKISLPVHLALAACRGGAGNVHLMRELVRVVYLSYFLTETEESRLSVKLYLRAEAFLESAITRAKSEQVWQLSEDGAGVMEEVIALYDRQLSTVPTWVFLDASDRLERFTQGNRHSPLPNNEATPL</sequence>
<dbReference type="GeneID" id="69972260"/>
<dbReference type="KEGG" id="bcai:K788_0000399"/>
<evidence type="ECO:0000313" key="2">
    <source>
        <dbReference type="Proteomes" id="UP000019146"/>
    </source>
</evidence>
<accession>A0A0P0RIW5</accession>
<dbReference type="PROSITE" id="PS51257">
    <property type="entry name" value="PROKAR_LIPOPROTEIN"/>
    <property type="match status" value="1"/>
</dbReference>
<evidence type="ECO:0000313" key="1">
    <source>
        <dbReference type="EMBL" id="ALL68571.1"/>
    </source>
</evidence>
<protein>
    <recommendedName>
        <fullName evidence="3">Fis family transcriptional regulator</fullName>
    </recommendedName>
</protein>
<proteinExistence type="predicted"/>
<gene>
    <name evidence="1" type="ORF">K788_0000399</name>
</gene>
<dbReference type="RefSeq" id="WP_051454008.1">
    <property type="nucleotide sequence ID" value="NZ_CP012747.1"/>
</dbReference>
<dbReference type="AlphaFoldDB" id="A0A0P0RIW5"/>
<evidence type="ECO:0008006" key="3">
    <source>
        <dbReference type="Google" id="ProtNLM"/>
    </source>
</evidence>
<reference evidence="1 2" key="1">
    <citation type="journal article" date="2014" name="Genome Announc.">
        <title>Draft Genome Sequence of the Haloacid-Degrading Burkholderia caribensis Strain MBA4.</title>
        <authorList>
            <person name="Pan Y."/>
            <person name="Kong K.F."/>
            <person name="Tsang J.S."/>
        </authorList>
    </citation>
    <scope>NUCLEOTIDE SEQUENCE [LARGE SCALE GENOMIC DNA]</scope>
    <source>
        <strain evidence="1 2">MBA4</strain>
    </source>
</reference>
<name>A0A0P0RIW5_9BURK</name>
<organism evidence="1 2">
    <name type="scientific">Paraburkholderia caribensis MBA4</name>
    <dbReference type="NCBI Taxonomy" id="1323664"/>
    <lineage>
        <taxon>Bacteria</taxon>
        <taxon>Pseudomonadati</taxon>
        <taxon>Pseudomonadota</taxon>
        <taxon>Betaproteobacteria</taxon>
        <taxon>Burkholderiales</taxon>
        <taxon>Burkholderiaceae</taxon>
        <taxon>Paraburkholderia</taxon>
    </lineage>
</organism>